<dbReference type="AlphaFoldDB" id="A0A7J5D1G6"/>
<dbReference type="InterPro" id="IPR018958">
    <property type="entry name" value="Knr4/Smi1-like_dom"/>
</dbReference>
<evidence type="ECO:0000259" key="1">
    <source>
        <dbReference type="SMART" id="SM00860"/>
    </source>
</evidence>
<dbReference type="Proteomes" id="UP000442990">
    <property type="component" value="Unassembled WGS sequence"/>
</dbReference>
<protein>
    <submittedName>
        <fullName evidence="2">SMI1/KNR4 family protein</fullName>
    </submittedName>
</protein>
<feature type="domain" description="Knr4/Smi1-like" evidence="1">
    <location>
        <begin position="34"/>
        <end position="185"/>
    </location>
</feature>
<organism evidence="2 3">
    <name type="scientific">Streptomyces triticiradicis</name>
    <dbReference type="NCBI Taxonomy" id="2651189"/>
    <lineage>
        <taxon>Bacteria</taxon>
        <taxon>Bacillati</taxon>
        <taxon>Actinomycetota</taxon>
        <taxon>Actinomycetes</taxon>
        <taxon>Kitasatosporales</taxon>
        <taxon>Streptomycetaceae</taxon>
        <taxon>Streptomyces</taxon>
    </lineage>
</organism>
<dbReference type="SUPFAM" id="SSF160631">
    <property type="entry name" value="SMI1/KNR4-like"/>
    <property type="match status" value="1"/>
</dbReference>
<keyword evidence="3" id="KW-1185">Reference proteome</keyword>
<gene>
    <name evidence="2" type="ORF">F8144_43430</name>
</gene>
<evidence type="ECO:0000313" key="3">
    <source>
        <dbReference type="Proteomes" id="UP000442990"/>
    </source>
</evidence>
<comment type="caution">
    <text evidence="2">The sequence shown here is derived from an EMBL/GenBank/DDBJ whole genome shotgun (WGS) entry which is preliminary data.</text>
</comment>
<dbReference type="EMBL" id="WBKG01000074">
    <property type="protein sequence ID" value="KAB1976800.1"/>
    <property type="molecule type" value="Genomic_DNA"/>
</dbReference>
<proteinExistence type="predicted"/>
<dbReference type="SMART" id="SM00860">
    <property type="entry name" value="SMI1_KNR4"/>
    <property type="match status" value="1"/>
</dbReference>
<evidence type="ECO:0000313" key="2">
    <source>
        <dbReference type="EMBL" id="KAB1976800.1"/>
    </source>
</evidence>
<dbReference type="RefSeq" id="WP_151474924.1">
    <property type="nucleotide sequence ID" value="NZ_WBKG01000074.1"/>
</dbReference>
<name>A0A7J5D1G6_9ACTN</name>
<dbReference type="Pfam" id="PF09346">
    <property type="entry name" value="SMI1_KNR4"/>
    <property type="match status" value="1"/>
</dbReference>
<dbReference type="InterPro" id="IPR037883">
    <property type="entry name" value="Knr4/Smi1-like_sf"/>
</dbReference>
<reference evidence="2 3" key="1">
    <citation type="submission" date="2019-09" db="EMBL/GenBank/DDBJ databases">
        <title>Isolation and identification of active actinomycetes.</title>
        <authorList>
            <person name="Yu Z."/>
            <person name="Han C."/>
            <person name="Yu B."/>
        </authorList>
    </citation>
    <scope>NUCLEOTIDE SEQUENCE [LARGE SCALE GENOMIC DNA]</scope>
    <source>
        <strain evidence="2 3">NEAU-H2</strain>
    </source>
</reference>
<accession>A0A7J5D1G6</accession>
<sequence length="212" mass="23916">MTQIDLPAFEREWIRFESWLRSNSPADHAMLRRPAERERLVELESRLGFDLHPELKALLQQHDGAAESIVAPGSRRRLPAGAFLPLGHRLSGVDDIVMMYDVLVDIGKDNIDDGLWEDDELAVNLYRCVPFALPNDGGVAFVDHSPGPSYGHVYEMGIGSGDLDGTLWATSLTQLFRTLTDALESDGPFLHYWPTPYEDESGHRCLEWQIRT</sequence>